<feature type="signal peptide" evidence="1">
    <location>
        <begin position="1"/>
        <end position="19"/>
    </location>
</feature>
<proteinExistence type="predicted"/>
<accession>A0A9J6CS28</accession>
<keyword evidence="3" id="KW-1185">Reference proteome</keyword>
<dbReference type="EMBL" id="JADBJN010000001">
    <property type="protein sequence ID" value="KAG5684363.1"/>
    <property type="molecule type" value="Genomic_DNA"/>
</dbReference>
<evidence type="ECO:0008006" key="4">
    <source>
        <dbReference type="Google" id="ProtNLM"/>
    </source>
</evidence>
<feature type="chain" id="PRO_5039952669" description="Secreted protein" evidence="1">
    <location>
        <begin position="20"/>
        <end position="143"/>
    </location>
</feature>
<reference evidence="2" key="1">
    <citation type="submission" date="2021-03" db="EMBL/GenBank/DDBJ databases">
        <title>Chromosome level genome of the anhydrobiotic midge Polypedilum vanderplanki.</title>
        <authorList>
            <person name="Yoshida Y."/>
            <person name="Kikawada T."/>
            <person name="Gusev O."/>
        </authorList>
    </citation>
    <scope>NUCLEOTIDE SEQUENCE</scope>
    <source>
        <strain evidence="2">NIAS01</strain>
        <tissue evidence="2">Whole body or cell culture</tissue>
    </source>
</reference>
<evidence type="ECO:0000313" key="3">
    <source>
        <dbReference type="Proteomes" id="UP001107558"/>
    </source>
</evidence>
<protein>
    <recommendedName>
        <fullName evidence="4">Secreted protein</fullName>
    </recommendedName>
</protein>
<sequence>MKIFFFILFLLISIDKISAAARAQCGDHWCFYSHKSNNPRNDCFEPWCDNGFFGNLDKDYKYQSDNSKPDLGCWSPWCDNGVRRRSAKNLDTNFTDEEINIKIEECKKDKSQSLVECLDNSLGKNWPEFVHTINFDFDEAVKP</sequence>
<comment type="caution">
    <text evidence="2">The sequence shown here is derived from an EMBL/GenBank/DDBJ whole genome shotgun (WGS) entry which is preliminary data.</text>
</comment>
<keyword evidence="1" id="KW-0732">Signal</keyword>
<gene>
    <name evidence="2" type="ORF">PVAND_013598</name>
</gene>
<dbReference type="Proteomes" id="UP001107558">
    <property type="component" value="Chromosome 1"/>
</dbReference>
<evidence type="ECO:0000256" key="1">
    <source>
        <dbReference type="SAM" id="SignalP"/>
    </source>
</evidence>
<organism evidence="2 3">
    <name type="scientific">Polypedilum vanderplanki</name>
    <name type="common">Sleeping chironomid midge</name>
    <dbReference type="NCBI Taxonomy" id="319348"/>
    <lineage>
        <taxon>Eukaryota</taxon>
        <taxon>Metazoa</taxon>
        <taxon>Ecdysozoa</taxon>
        <taxon>Arthropoda</taxon>
        <taxon>Hexapoda</taxon>
        <taxon>Insecta</taxon>
        <taxon>Pterygota</taxon>
        <taxon>Neoptera</taxon>
        <taxon>Endopterygota</taxon>
        <taxon>Diptera</taxon>
        <taxon>Nematocera</taxon>
        <taxon>Chironomoidea</taxon>
        <taxon>Chironomidae</taxon>
        <taxon>Chironominae</taxon>
        <taxon>Polypedilum</taxon>
        <taxon>Polypedilum</taxon>
    </lineage>
</organism>
<dbReference type="AlphaFoldDB" id="A0A9J6CS28"/>
<name>A0A9J6CS28_POLVA</name>
<evidence type="ECO:0000313" key="2">
    <source>
        <dbReference type="EMBL" id="KAG5684363.1"/>
    </source>
</evidence>